<dbReference type="AlphaFoldDB" id="A0A9W6BVJ6"/>
<dbReference type="EMBL" id="BRXU01000025">
    <property type="protein sequence ID" value="GLC59004.1"/>
    <property type="molecule type" value="Genomic_DNA"/>
</dbReference>
<evidence type="ECO:0000313" key="2">
    <source>
        <dbReference type="EMBL" id="GLC59004.1"/>
    </source>
</evidence>
<feature type="compositionally biased region" description="Low complexity" evidence="1">
    <location>
        <begin position="85"/>
        <end position="94"/>
    </location>
</feature>
<sequence>MSSPPHHHTTTITNHAPAPPPPPPDPAPTHARGDVVCVPTTTSAFEPASATSAIATPNPADTLTTAATTTTNTTNNTTNHHHHQQPFTNTTNHTPTPPPTMHHHHHQRGISPEGGPRRRSSQRTAGRLDLCCGGEPSGGETSDGDAFCTARPSGCPRPVAFPFLVVGSRTETNAGPPWGGYLRASCECAGTSAAVREQAVRPWKQNEHESGQEANGKMWGMRGGGHEGMGVSGGRDLLDPKGP</sequence>
<comment type="caution">
    <text evidence="2">The sequence shown here is derived from an EMBL/GenBank/DDBJ whole genome shotgun (WGS) entry which is preliminary data.</text>
</comment>
<feature type="region of interest" description="Disordered" evidence="1">
    <location>
        <begin position="201"/>
        <end position="243"/>
    </location>
</feature>
<evidence type="ECO:0000313" key="3">
    <source>
        <dbReference type="Proteomes" id="UP001165080"/>
    </source>
</evidence>
<proteinExistence type="predicted"/>
<keyword evidence="3" id="KW-1185">Reference proteome</keyword>
<accession>A0A9W6BVJ6</accession>
<evidence type="ECO:0000256" key="1">
    <source>
        <dbReference type="SAM" id="MobiDB-lite"/>
    </source>
</evidence>
<organism evidence="2 3">
    <name type="scientific">Pleodorina starrii</name>
    <dbReference type="NCBI Taxonomy" id="330485"/>
    <lineage>
        <taxon>Eukaryota</taxon>
        <taxon>Viridiplantae</taxon>
        <taxon>Chlorophyta</taxon>
        <taxon>core chlorophytes</taxon>
        <taxon>Chlorophyceae</taxon>
        <taxon>CS clade</taxon>
        <taxon>Chlamydomonadales</taxon>
        <taxon>Volvocaceae</taxon>
        <taxon>Pleodorina</taxon>
    </lineage>
</organism>
<gene>
    <name evidence="2" type="primary">PLESTB002187</name>
    <name evidence="2" type="ORF">PLESTB_001432000</name>
</gene>
<feature type="region of interest" description="Disordered" evidence="1">
    <location>
        <begin position="1"/>
        <end position="34"/>
    </location>
</feature>
<feature type="region of interest" description="Disordered" evidence="1">
    <location>
        <begin position="70"/>
        <end position="124"/>
    </location>
</feature>
<feature type="compositionally biased region" description="Gly residues" evidence="1">
    <location>
        <begin position="221"/>
        <end position="233"/>
    </location>
</feature>
<feature type="compositionally biased region" description="Pro residues" evidence="1">
    <location>
        <begin position="17"/>
        <end position="27"/>
    </location>
</feature>
<reference evidence="2 3" key="1">
    <citation type="journal article" date="2023" name="Commun. Biol.">
        <title>Reorganization of the ancestral sex-determining regions during the evolution of trioecy in Pleodorina starrii.</title>
        <authorList>
            <person name="Takahashi K."/>
            <person name="Suzuki S."/>
            <person name="Kawai-Toyooka H."/>
            <person name="Yamamoto K."/>
            <person name="Hamaji T."/>
            <person name="Ootsuki R."/>
            <person name="Yamaguchi H."/>
            <person name="Kawachi M."/>
            <person name="Higashiyama T."/>
            <person name="Nozaki H."/>
        </authorList>
    </citation>
    <scope>NUCLEOTIDE SEQUENCE [LARGE SCALE GENOMIC DNA]</scope>
    <source>
        <strain evidence="2 3">NIES-4479</strain>
    </source>
</reference>
<protein>
    <submittedName>
        <fullName evidence="2">Uncharacterized protein</fullName>
    </submittedName>
</protein>
<name>A0A9W6BVJ6_9CHLO</name>
<dbReference type="Proteomes" id="UP001165080">
    <property type="component" value="Unassembled WGS sequence"/>
</dbReference>